<dbReference type="SUPFAM" id="SSF55874">
    <property type="entry name" value="ATPase domain of HSP90 chaperone/DNA topoisomerase II/histidine kinase"/>
    <property type="match status" value="1"/>
</dbReference>
<dbReference type="AlphaFoldDB" id="A0A419VXJ5"/>
<dbReference type="Pfam" id="PF02518">
    <property type="entry name" value="HATPase_c"/>
    <property type="match status" value="1"/>
</dbReference>
<protein>
    <recommendedName>
        <fullName evidence="2">histidine kinase</fullName>
        <ecNumber evidence="2">2.7.13.3</ecNumber>
    </recommendedName>
</protein>
<dbReference type="SMART" id="SM00387">
    <property type="entry name" value="HATPase_c"/>
    <property type="match status" value="1"/>
</dbReference>
<dbReference type="InterPro" id="IPR036890">
    <property type="entry name" value="HATPase_C_sf"/>
</dbReference>
<dbReference type="InterPro" id="IPR003594">
    <property type="entry name" value="HATPase_dom"/>
</dbReference>
<keyword evidence="4" id="KW-0808">Transferase</keyword>
<comment type="caution">
    <text evidence="4">The sequence shown here is derived from an EMBL/GenBank/DDBJ whole genome shotgun (WGS) entry which is preliminary data.</text>
</comment>
<dbReference type="EC" id="2.7.13.3" evidence="2"/>
<reference evidence="4 5" key="1">
    <citation type="submission" date="2018-09" db="EMBL/GenBank/DDBJ databases">
        <title>Genomic Encyclopedia of Archaeal and Bacterial Type Strains, Phase II (KMG-II): from individual species to whole genera.</title>
        <authorList>
            <person name="Goeker M."/>
        </authorList>
    </citation>
    <scope>NUCLEOTIDE SEQUENCE [LARGE SCALE GENOMIC DNA]</scope>
    <source>
        <strain evidence="4 5">DSM 27148</strain>
    </source>
</reference>
<keyword evidence="4" id="KW-0418">Kinase</keyword>
<dbReference type="PROSITE" id="PS50109">
    <property type="entry name" value="HIS_KIN"/>
    <property type="match status" value="1"/>
</dbReference>
<comment type="catalytic activity">
    <reaction evidence="1">
        <text>ATP + protein L-histidine = ADP + protein N-phospho-L-histidine.</text>
        <dbReference type="EC" id="2.7.13.3"/>
    </reaction>
</comment>
<sequence length="183" mass="20608">MTELALHILDLAQNSIRANARLIEIFIMENPDADYYRIVIKDDGDGMTPETLQKVTDPFFTSRTTRKVGLGIPMLKQNAEQCNGSFQIESTPGAGTKLAATFGYHHIDRPPLGDITGTILILLANETDTDVLYRHQTLLGEFNFDSREIKKILEGTPLVTKEIREFLKSMIEENLDQIQIAKE</sequence>
<dbReference type="Gene3D" id="3.30.565.10">
    <property type="entry name" value="Histidine kinase-like ATPase, C-terminal domain"/>
    <property type="match status" value="1"/>
</dbReference>
<evidence type="ECO:0000313" key="5">
    <source>
        <dbReference type="Proteomes" id="UP000283387"/>
    </source>
</evidence>
<dbReference type="PANTHER" id="PTHR43065">
    <property type="entry name" value="SENSOR HISTIDINE KINASE"/>
    <property type="match status" value="1"/>
</dbReference>
<name>A0A419VXJ5_9BACT</name>
<dbReference type="PRINTS" id="PR00344">
    <property type="entry name" value="BCTRLSENSOR"/>
</dbReference>
<keyword evidence="5" id="KW-1185">Reference proteome</keyword>
<dbReference type="OrthoDB" id="1046984at2"/>
<evidence type="ECO:0000256" key="1">
    <source>
        <dbReference type="ARBA" id="ARBA00000085"/>
    </source>
</evidence>
<gene>
    <name evidence="4" type="ORF">BC643_3902</name>
</gene>
<dbReference type="EMBL" id="RAPN01000003">
    <property type="protein sequence ID" value="RKD87894.1"/>
    <property type="molecule type" value="Genomic_DNA"/>
</dbReference>
<dbReference type="InterPro" id="IPR005467">
    <property type="entry name" value="His_kinase_dom"/>
</dbReference>
<organism evidence="4 5">
    <name type="scientific">Mangrovibacterium diazotrophicum</name>
    <dbReference type="NCBI Taxonomy" id="1261403"/>
    <lineage>
        <taxon>Bacteria</taxon>
        <taxon>Pseudomonadati</taxon>
        <taxon>Bacteroidota</taxon>
        <taxon>Bacteroidia</taxon>
        <taxon>Marinilabiliales</taxon>
        <taxon>Prolixibacteraceae</taxon>
        <taxon>Mangrovibacterium</taxon>
    </lineage>
</organism>
<accession>A0A419VXJ5</accession>
<dbReference type="GO" id="GO:0004673">
    <property type="term" value="F:protein histidine kinase activity"/>
    <property type="evidence" value="ECO:0007669"/>
    <property type="project" value="UniProtKB-EC"/>
</dbReference>
<dbReference type="RefSeq" id="WP_120274910.1">
    <property type="nucleotide sequence ID" value="NZ_RAPN01000003.1"/>
</dbReference>
<feature type="domain" description="Histidine kinase" evidence="3">
    <location>
        <begin position="1"/>
        <end position="106"/>
    </location>
</feature>
<dbReference type="Proteomes" id="UP000283387">
    <property type="component" value="Unassembled WGS sequence"/>
</dbReference>
<evidence type="ECO:0000313" key="4">
    <source>
        <dbReference type="EMBL" id="RKD87894.1"/>
    </source>
</evidence>
<evidence type="ECO:0000259" key="3">
    <source>
        <dbReference type="PROSITE" id="PS50109"/>
    </source>
</evidence>
<dbReference type="InterPro" id="IPR004358">
    <property type="entry name" value="Sig_transdc_His_kin-like_C"/>
</dbReference>
<evidence type="ECO:0000256" key="2">
    <source>
        <dbReference type="ARBA" id="ARBA00012438"/>
    </source>
</evidence>
<proteinExistence type="predicted"/>